<sequence length="67" mass="7262">MLNTRKSPRNPPDSIMALLKTIKAHLHTKALDGEHVEHPVSTIRVHGARGGDLYLHSAMAKTAPESG</sequence>
<protein>
    <submittedName>
        <fullName evidence="1">Uncharacterized protein</fullName>
    </submittedName>
</protein>
<dbReference type="AlphaFoldDB" id="A0AAV5B2R9"/>
<keyword evidence="2" id="KW-1185">Reference proteome</keyword>
<evidence type="ECO:0000313" key="1">
    <source>
        <dbReference type="EMBL" id="GJM55865.1"/>
    </source>
</evidence>
<organism evidence="1 2">
    <name type="scientific">Granulimonas faecalis</name>
    <dbReference type="NCBI Taxonomy" id="2894155"/>
    <lineage>
        <taxon>Bacteria</taxon>
        <taxon>Bacillati</taxon>
        <taxon>Actinomycetota</taxon>
        <taxon>Coriobacteriia</taxon>
        <taxon>Coriobacteriales</taxon>
        <taxon>Kribbibacteriaceae</taxon>
        <taxon>Granulimonas</taxon>
    </lineage>
</organism>
<gene>
    <name evidence="1" type="ORF">ATOP_15200</name>
</gene>
<proteinExistence type="predicted"/>
<dbReference type="EMBL" id="BQKC01000001">
    <property type="protein sequence ID" value="GJM55865.1"/>
    <property type="molecule type" value="Genomic_DNA"/>
</dbReference>
<accession>A0AAV5B2R9</accession>
<reference evidence="1" key="1">
    <citation type="journal article" date="2022" name="Int. J. Syst. Evol. Microbiol.">
        <title>Granulimonas faecalis gen. nov., sp. nov., and Leptogranulimonas caecicola gen. nov., sp. nov., novel lactate-producing Atopobiaceae bacteria isolated from mouse intestines, and an emended description of the family Atopobiaceae.</title>
        <authorList>
            <person name="Morinaga K."/>
            <person name="Kusada H."/>
            <person name="Sakamoto S."/>
            <person name="Murakami T."/>
            <person name="Toyoda A."/>
            <person name="Mori H."/>
            <person name="Meng X.Y."/>
            <person name="Takashino M."/>
            <person name="Murotomi K."/>
            <person name="Tamaki H."/>
        </authorList>
    </citation>
    <scope>NUCLEOTIDE SEQUENCE</scope>
    <source>
        <strain evidence="1">OPF53</strain>
    </source>
</reference>
<comment type="caution">
    <text evidence="1">The sequence shown here is derived from an EMBL/GenBank/DDBJ whole genome shotgun (WGS) entry which is preliminary data.</text>
</comment>
<evidence type="ECO:0000313" key="2">
    <source>
        <dbReference type="Proteomes" id="UP001055025"/>
    </source>
</evidence>
<dbReference type="Proteomes" id="UP001055025">
    <property type="component" value="Unassembled WGS sequence"/>
</dbReference>
<name>A0AAV5B2R9_9ACTN</name>